<keyword evidence="3 5" id="KW-1133">Transmembrane helix</keyword>
<protein>
    <submittedName>
        <fullName evidence="6">DoxX-like protein</fullName>
    </submittedName>
</protein>
<evidence type="ECO:0000256" key="2">
    <source>
        <dbReference type="ARBA" id="ARBA00022692"/>
    </source>
</evidence>
<comment type="caution">
    <text evidence="6">The sequence shown here is derived from an EMBL/GenBank/DDBJ whole genome shotgun (WGS) entry which is preliminary data.</text>
</comment>
<keyword evidence="4 5" id="KW-0472">Membrane</keyword>
<evidence type="ECO:0000256" key="4">
    <source>
        <dbReference type="ARBA" id="ARBA00023136"/>
    </source>
</evidence>
<gene>
    <name evidence="6" type="ORF">BCM02_106398</name>
</gene>
<dbReference type="Proteomes" id="UP000323257">
    <property type="component" value="Unassembled WGS sequence"/>
</dbReference>
<organism evidence="6 7">
    <name type="scientific">Paenibacillus methanolicus</name>
    <dbReference type="NCBI Taxonomy" id="582686"/>
    <lineage>
        <taxon>Bacteria</taxon>
        <taxon>Bacillati</taxon>
        <taxon>Bacillota</taxon>
        <taxon>Bacilli</taxon>
        <taxon>Bacillales</taxon>
        <taxon>Paenibacillaceae</taxon>
        <taxon>Paenibacillus</taxon>
    </lineage>
</organism>
<evidence type="ECO:0000256" key="5">
    <source>
        <dbReference type="SAM" id="Phobius"/>
    </source>
</evidence>
<dbReference type="Pfam" id="PF13564">
    <property type="entry name" value="DoxX_2"/>
    <property type="match status" value="1"/>
</dbReference>
<feature type="transmembrane region" description="Helical" evidence="5">
    <location>
        <begin position="67"/>
        <end position="87"/>
    </location>
</feature>
<name>A0A5S5C479_9BACL</name>
<feature type="transmembrane region" description="Helical" evidence="5">
    <location>
        <begin position="93"/>
        <end position="114"/>
    </location>
</feature>
<evidence type="ECO:0000256" key="3">
    <source>
        <dbReference type="ARBA" id="ARBA00022989"/>
    </source>
</evidence>
<sequence length="120" mass="13279">MYILTVILQGWLLFSMGFFGGSKIAGAQHQVELFESIKLPQWFRVFTGCVQIAGCIGLLIGYWYPEVAAWSAIFIGIMMLAALLSHLRVKHPIAKMIPALLNLVIAIAVVLLYADELSNL</sequence>
<evidence type="ECO:0000313" key="7">
    <source>
        <dbReference type="Proteomes" id="UP000323257"/>
    </source>
</evidence>
<reference evidence="6 7" key="1">
    <citation type="submission" date="2019-07" db="EMBL/GenBank/DDBJ databases">
        <title>Genomic Encyclopedia of Type Strains, Phase III (KMG-III): the genomes of soil and plant-associated and newly described type strains.</title>
        <authorList>
            <person name="Whitman W."/>
        </authorList>
    </citation>
    <scope>NUCLEOTIDE SEQUENCE [LARGE SCALE GENOMIC DNA]</scope>
    <source>
        <strain evidence="6 7">BL24</strain>
    </source>
</reference>
<evidence type="ECO:0000313" key="6">
    <source>
        <dbReference type="EMBL" id="TYP74117.1"/>
    </source>
</evidence>
<dbReference type="RefSeq" id="WP_148930515.1">
    <property type="nucleotide sequence ID" value="NZ_VNHS01000006.1"/>
</dbReference>
<accession>A0A5S5C479</accession>
<dbReference type="GO" id="GO:0016020">
    <property type="term" value="C:membrane"/>
    <property type="evidence" value="ECO:0007669"/>
    <property type="project" value="UniProtKB-SubCell"/>
</dbReference>
<dbReference type="EMBL" id="VNHS01000006">
    <property type="protein sequence ID" value="TYP74117.1"/>
    <property type="molecule type" value="Genomic_DNA"/>
</dbReference>
<keyword evidence="7" id="KW-1185">Reference proteome</keyword>
<feature type="transmembrane region" description="Helical" evidence="5">
    <location>
        <begin position="42"/>
        <end position="60"/>
    </location>
</feature>
<dbReference type="AlphaFoldDB" id="A0A5S5C479"/>
<dbReference type="InterPro" id="IPR032808">
    <property type="entry name" value="DoxX"/>
</dbReference>
<comment type="subcellular location">
    <subcellularLocation>
        <location evidence="1">Membrane</location>
        <topology evidence="1">Multi-pass membrane protein</topology>
    </subcellularLocation>
</comment>
<evidence type="ECO:0000256" key="1">
    <source>
        <dbReference type="ARBA" id="ARBA00004141"/>
    </source>
</evidence>
<proteinExistence type="predicted"/>
<dbReference type="OrthoDB" id="2454358at2"/>
<keyword evidence="2 5" id="KW-0812">Transmembrane</keyword>